<dbReference type="AlphaFoldDB" id="A0A0D0BP55"/>
<accession>A0A0D0BP55</accession>
<feature type="transmembrane region" description="Helical" evidence="1">
    <location>
        <begin position="62"/>
        <end position="81"/>
    </location>
</feature>
<feature type="transmembrane region" description="Helical" evidence="1">
    <location>
        <begin position="491"/>
        <end position="514"/>
    </location>
</feature>
<evidence type="ECO:0000313" key="4">
    <source>
        <dbReference type="Proteomes" id="UP000053593"/>
    </source>
</evidence>
<keyword evidence="1" id="KW-1133">Transmembrane helix</keyword>
<dbReference type="HOGENOM" id="CLU_022883_6_1_1"/>
<sequence length="572" mass="64913">MSYLLLLLLILVSSAPISAEGVKQTIRQSDVYKGSRVLDQTAVPVHEWQDVRCDNITECRTLVNILSSCLTVIFICVWVAIHPNVPYAERSPHWVLIGKLNITFLAVLAPELMVLWAMRQWVAARRIFKKYQKYGWTKAHAYLAVMGGFALYDQNGLVFHLWDPEFNNFERPEWLKYKDEHARCLQQVKEEWKLLNPSPSEMFDKKSLSNIPSNPRKRRHALIPEASTSSLEGVTTRHPVESLSKNNQYELEQFGTSSSIAGEKDIEIQSPFPNTPQSSETLYFNNAPGEPEDFQCLLELFAARGLITITEQEIKDNLNHTDSTTKIVAVIQTGWFVVQCIARGIEGIAITELEILTLAFALLNFAIYLLWWSKPLGVRHPIRVNYPGSLAPERQKIIENQKGYWGRIAFWVLLGPFIMLLRGPLYLLVLLPRYALFGANTEEDSYESLFAASIEDEPMAIYIATSATVFIFGGVHLLAWFFSFPTAVEQILWRVFALALTFQPILLIGLPWLASVLGVSKRITTNSVGLILLPLYAVCRIGFIVLAIMQLRALPDSAYQTVQWLRFIPHIG</sequence>
<evidence type="ECO:0000256" key="1">
    <source>
        <dbReference type="SAM" id="Phobius"/>
    </source>
</evidence>
<keyword evidence="1" id="KW-0472">Membrane</keyword>
<protein>
    <submittedName>
        <fullName evidence="3">Uncharacterized protein</fullName>
    </submittedName>
</protein>
<feature type="transmembrane region" description="Helical" evidence="1">
    <location>
        <begin position="93"/>
        <end position="118"/>
    </location>
</feature>
<feature type="transmembrane region" description="Helical" evidence="1">
    <location>
        <begin position="404"/>
        <end position="427"/>
    </location>
</feature>
<feature type="signal peptide" evidence="2">
    <location>
        <begin position="1"/>
        <end position="19"/>
    </location>
</feature>
<feature type="transmembrane region" description="Helical" evidence="1">
    <location>
        <begin position="355"/>
        <end position="373"/>
    </location>
</feature>
<feature type="transmembrane region" description="Helical" evidence="1">
    <location>
        <begin position="526"/>
        <end position="549"/>
    </location>
</feature>
<feature type="chain" id="PRO_5002207437" evidence="2">
    <location>
        <begin position="20"/>
        <end position="572"/>
    </location>
</feature>
<dbReference type="OrthoDB" id="3061561at2759"/>
<keyword evidence="1" id="KW-0812">Transmembrane</keyword>
<keyword evidence="2" id="KW-0732">Signal</keyword>
<organism evidence="3 4">
    <name type="scientific">Collybiopsis luxurians FD-317 M1</name>
    <dbReference type="NCBI Taxonomy" id="944289"/>
    <lineage>
        <taxon>Eukaryota</taxon>
        <taxon>Fungi</taxon>
        <taxon>Dikarya</taxon>
        <taxon>Basidiomycota</taxon>
        <taxon>Agaricomycotina</taxon>
        <taxon>Agaricomycetes</taxon>
        <taxon>Agaricomycetidae</taxon>
        <taxon>Agaricales</taxon>
        <taxon>Marasmiineae</taxon>
        <taxon>Omphalotaceae</taxon>
        <taxon>Collybiopsis</taxon>
        <taxon>Collybiopsis luxurians</taxon>
    </lineage>
</organism>
<reference evidence="3 4" key="1">
    <citation type="submission" date="2014-04" db="EMBL/GenBank/DDBJ databases">
        <title>Evolutionary Origins and Diversification of the Mycorrhizal Mutualists.</title>
        <authorList>
            <consortium name="DOE Joint Genome Institute"/>
            <consortium name="Mycorrhizal Genomics Consortium"/>
            <person name="Kohler A."/>
            <person name="Kuo A."/>
            <person name="Nagy L.G."/>
            <person name="Floudas D."/>
            <person name="Copeland A."/>
            <person name="Barry K.W."/>
            <person name="Cichocki N."/>
            <person name="Veneault-Fourrey C."/>
            <person name="LaButti K."/>
            <person name="Lindquist E.A."/>
            <person name="Lipzen A."/>
            <person name="Lundell T."/>
            <person name="Morin E."/>
            <person name="Murat C."/>
            <person name="Riley R."/>
            <person name="Ohm R."/>
            <person name="Sun H."/>
            <person name="Tunlid A."/>
            <person name="Henrissat B."/>
            <person name="Grigoriev I.V."/>
            <person name="Hibbett D.S."/>
            <person name="Martin F."/>
        </authorList>
    </citation>
    <scope>NUCLEOTIDE SEQUENCE [LARGE SCALE GENOMIC DNA]</scope>
    <source>
        <strain evidence="3 4">FD-317 M1</strain>
    </source>
</reference>
<dbReference type="PANTHER" id="PTHR35043:SF7">
    <property type="entry name" value="TRANSCRIPTION FACTOR DOMAIN-CONTAINING PROTEIN"/>
    <property type="match status" value="1"/>
</dbReference>
<gene>
    <name evidence="3" type="ORF">GYMLUDRAFT_252134</name>
</gene>
<evidence type="ECO:0000313" key="3">
    <source>
        <dbReference type="EMBL" id="KIK51354.1"/>
    </source>
</evidence>
<proteinExistence type="predicted"/>
<feature type="transmembrane region" description="Helical" evidence="1">
    <location>
        <begin position="459"/>
        <end position="484"/>
    </location>
</feature>
<dbReference type="EMBL" id="KN834865">
    <property type="protein sequence ID" value="KIK51354.1"/>
    <property type="molecule type" value="Genomic_DNA"/>
</dbReference>
<name>A0A0D0BP55_9AGAR</name>
<dbReference type="Proteomes" id="UP000053593">
    <property type="component" value="Unassembled WGS sequence"/>
</dbReference>
<keyword evidence="4" id="KW-1185">Reference proteome</keyword>
<evidence type="ECO:0000256" key="2">
    <source>
        <dbReference type="SAM" id="SignalP"/>
    </source>
</evidence>
<dbReference type="PANTHER" id="PTHR35043">
    <property type="entry name" value="TRANSCRIPTION FACTOR DOMAIN-CONTAINING PROTEIN"/>
    <property type="match status" value="1"/>
</dbReference>